<evidence type="ECO:0000313" key="3">
    <source>
        <dbReference type="EMBL" id="PJO64044.1"/>
    </source>
</evidence>
<dbReference type="PANTHER" id="PTHR38595">
    <property type="entry name" value="CYTOPLASMIC PROTEIN-RELATED"/>
    <property type="match status" value="1"/>
</dbReference>
<evidence type="ECO:0000313" key="2">
    <source>
        <dbReference type="EMBL" id="KGX11578.1"/>
    </source>
</evidence>
<dbReference type="RefSeq" id="WP_004523686.1">
    <property type="nucleotide sequence ID" value="NZ_AP028072.1"/>
</dbReference>
<dbReference type="InterPro" id="IPR007048">
    <property type="entry name" value="IraD/Gp25-like"/>
</dbReference>
<gene>
    <name evidence="3" type="ORF">CWD88_22705</name>
    <name evidence="2" type="ORF">Y036_5010</name>
</gene>
<dbReference type="SUPFAM" id="SSF160719">
    <property type="entry name" value="gpW/gp25-like"/>
    <property type="match status" value="1"/>
</dbReference>
<proteinExistence type="predicted"/>
<evidence type="ECO:0000313" key="4">
    <source>
        <dbReference type="Proteomes" id="UP000030475"/>
    </source>
</evidence>
<reference evidence="2 4" key="1">
    <citation type="submission" date="2014-08" db="EMBL/GenBank/DDBJ databases">
        <authorList>
            <person name="Bunnell A."/>
            <person name="Chain P.S."/>
            <person name="Chertkov O."/>
            <person name="Currie B.J."/>
            <person name="Daligault H.E."/>
            <person name="Davenport K.W."/>
            <person name="Davis C."/>
            <person name="Gleasner C.D."/>
            <person name="Johnson S.L."/>
            <person name="Kaestli M."/>
            <person name="Koren S."/>
            <person name="Kunde Y.A."/>
            <person name="Mayo M."/>
            <person name="McMurry K.K."/>
            <person name="Price E.P."/>
            <person name="Reitenga K.G."/>
            <person name="Robison R."/>
            <person name="Rosovitz M.J."/>
            <person name="Sarovich D.S."/>
            <person name="Teshima H."/>
        </authorList>
    </citation>
    <scope>NUCLEOTIDE SEQUENCE [LARGE SCALE GENOMIC DNA]</scope>
    <source>
        <strain evidence="2 4">MSHR44</strain>
    </source>
</reference>
<evidence type="ECO:0000259" key="1">
    <source>
        <dbReference type="Pfam" id="PF04965"/>
    </source>
</evidence>
<name>A0A069B639_BURPE</name>
<dbReference type="InterPro" id="IPR053176">
    <property type="entry name" value="T6SS_TssE1-like"/>
</dbReference>
<accession>A0A069B639</accession>
<evidence type="ECO:0000313" key="5">
    <source>
        <dbReference type="Proteomes" id="UP000231878"/>
    </source>
</evidence>
<sequence length="172" mass="19371">MRHPEGRHRAAYLPSLLDRLQDDAPHALSESPDAYAPSADEMRRIVQRDLSLLLNTSNLDDEVDARRYPLVSASVVNYGVPPLAGSYLHDRNRETIERLVRTAIAHFEPRLIADSLAIRPLAAQPGASYNKLTFEISALVQWSPYPLELRIQSTFDLELNRVTLEKTTLNGN</sequence>
<dbReference type="OrthoDB" id="119583at2"/>
<dbReference type="EMBL" id="JQIM01000009">
    <property type="protein sequence ID" value="KGX11578.1"/>
    <property type="molecule type" value="Genomic_DNA"/>
</dbReference>
<dbReference type="AlphaFoldDB" id="A0A069B639"/>
<dbReference type="NCBIfam" id="TIGR03357">
    <property type="entry name" value="VI_zyme"/>
    <property type="match status" value="1"/>
</dbReference>
<organism evidence="2 4">
    <name type="scientific">Burkholderia pseudomallei</name>
    <name type="common">Pseudomonas pseudomallei</name>
    <dbReference type="NCBI Taxonomy" id="28450"/>
    <lineage>
        <taxon>Bacteria</taxon>
        <taxon>Pseudomonadati</taxon>
        <taxon>Pseudomonadota</taxon>
        <taxon>Betaproteobacteria</taxon>
        <taxon>Burkholderiales</taxon>
        <taxon>Burkholderiaceae</taxon>
        <taxon>Burkholderia</taxon>
        <taxon>pseudomallei group</taxon>
    </lineage>
</organism>
<comment type="caution">
    <text evidence="2">The sequence shown here is derived from an EMBL/GenBank/DDBJ whole genome shotgun (WGS) entry which is preliminary data.</text>
</comment>
<dbReference type="PANTHER" id="PTHR38595:SF1">
    <property type="entry name" value="TYPE VI SECRETION SYSTEM COMPONENT TSSE1"/>
    <property type="match status" value="1"/>
</dbReference>
<dbReference type="Proteomes" id="UP000231878">
    <property type="component" value="Unassembled WGS sequence"/>
</dbReference>
<dbReference type="Pfam" id="PF04965">
    <property type="entry name" value="GPW_gp25"/>
    <property type="match status" value="1"/>
</dbReference>
<dbReference type="KEGG" id="but:X994_4569"/>
<dbReference type="OMA" id="TIESEMW"/>
<dbReference type="EMBL" id="PHRB01000025">
    <property type="protein sequence ID" value="PJO64044.1"/>
    <property type="molecule type" value="Genomic_DNA"/>
</dbReference>
<dbReference type="Proteomes" id="UP000030475">
    <property type="component" value="Unassembled WGS sequence"/>
</dbReference>
<reference evidence="3 5" key="2">
    <citation type="submission" date="2017-11" db="EMBL/GenBank/DDBJ databases">
        <title>Molecular characterization of Burkholderia pseudomallei and closely related isolates from Vietnam.</title>
        <authorList>
            <person name="Ustinov D.V."/>
            <person name="Antonov A.S."/>
            <person name="Avdusheva E.F."/>
            <person name="Shpak I.M."/>
            <person name="Zakharova I.B."/>
            <person name="Thi L.A."/>
            <person name="Teteryatnikova N."/>
            <person name="Lopasteyskaya Y.A."/>
            <person name="Kuzyutina J.A."/>
            <person name="Ngo T.N."/>
            <person name="Victorov D.V."/>
        </authorList>
    </citation>
    <scope>NUCLEOTIDE SEQUENCE [LARGE SCALE GENOMIC DNA]</scope>
    <source>
        <strain evidence="3 5">V1512</strain>
    </source>
</reference>
<dbReference type="InterPro" id="IPR017737">
    <property type="entry name" value="TssE1-like"/>
</dbReference>
<feature type="domain" description="IraD/Gp25-like" evidence="1">
    <location>
        <begin position="41"/>
        <end position="144"/>
    </location>
</feature>
<protein>
    <submittedName>
        <fullName evidence="2">25-like lysozyme family protein</fullName>
    </submittedName>
    <submittedName>
        <fullName evidence="3">Type VI secretion system baseplate subunit TssE</fullName>
    </submittedName>
</protein>
<dbReference type="GeneID" id="93062193"/>